<dbReference type="PRINTS" id="PR00038">
    <property type="entry name" value="HTHLUXR"/>
</dbReference>
<dbReference type="InterPro" id="IPR016032">
    <property type="entry name" value="Sig_transdc_resp-reg_C-effctor"/>
</dbReference>
<dbReference type="Gene3D" id="3.30.450.40">
    <property type="match status" value="1"/>
</dbReference>
<organism evidence="5 6">
    <name type="scientific">Blastococcus deserti</name>
    <dbReference type="NCBI Taxonomy" id="2259033"/>
    <lineage>
        <taxon>Bacteria</taxon>
        <taxon>Bacillati</taxon>
        <taxon>Actinomycetota</taxon>
        <taxon>Actinomycetes</taxon>
        <taxon>Geodermatophilales</taxon>
        <taxon>Geodermatophilaceae</taxon>
        <taxon>Blastococcus</taxon>
    </lineage>
</organism>
<dbReference type="Pfam" id="PF00196">
    <property type="entry name" value="GerE"/>
    <property type="match status" value="1"/>
</dbReference>
<dbReference type="InterPro" id="IPR029016">
    <property type="entry name" value="GAF-like_dom_sf"/>
</dbReference>
<dbReference type="EMBL" id="JBHUHP010000002">
    <property type="protein sequence ID" value="MFD2090676.1"/>
    <property type="molecule type" value="Genomic_DNA"/>
</dbReference>
<dbReference type="SUPFAM" id="SSF55781">
    <property type="entry name" value="GAF domain-like"/>
    <property type="match status" value="1"/>
</dbReference>
<dbReference type="SMART" id="SM00421">
    <property type="entry name" value="HTH_LUXR"/>
    <property type="match status" value="1"/>
</dbReference>
<dbReference type="SUPFAM" id="SSF46894">
    <property type="entry name" value="C-terminal effector domain of the bipartite response regulators"/>
    <property type="match status" value="1"/>
</dbReference>
<keyword evidence="3" id="KW-0804">Transcription</keyword>
<dbReference type="PANTHER" id="PTHR44688">
    <property type="entry name" value="DNA-BINDING TRANSCRIPTIONAL ACTIVATOR DEVR_DOSR"/>
    <property type="match status" value="1"/>
</dbReference>
<gene>
    <name evidence="5" type="ORF">ACFSHS_03735</name>
</gene>
<proteinExistence type="predicted"/>
<keyword evidence="6" id="KW-1185">Reference proteome</keyword>
<evidence type="ECO:0000256" key="2">
    <source>
        <dbReference type="ARBA" id="ARBA00023125"/>
    </source>
</evidence>
<evidence type="ECO:0000259" key="4">
    <source>
        <dbReference type="PROSITE" id="PS50043"/>
    </source>
</evidence>
<accession>A0ABW4X5J3</accession>
<evidence type="ECO:0000256" key="3">
    <source>
        <dbReference type="ARBA" id="ARBA00023163"/>
    </source>
</evidence>
<comment type="caution">
    <text evidence="5">The sequence shown here is derived from an EMBL/GenBank/DDBJ whole genome shotgun (WGS) entry which is preliminary data.</text>
</comment>
<sequence length="370" mass="40303">MATRNELERRRDEVLRVCERPGTAEELFRDLLLRLRRLVPFTGSLCFGLDPATHLATAPALIDGVHASHCGSFWPREFLVEDTNLFLAMARTQTAAAGLVEATGARPVRSARYREFMAPQGYGDELRAVLRAERSAWGSISLYRPTEERPFSPDEIAFVAGLTRPVAEALRARLVAERRSTGAQPHSPGVVLFDGSGNLLNANDAARAWFDELPDVGIGAEVPSPVRVLLAHGLAVAEGHERGPARMRLRTGRGRWLVLHASHLPGAAGTDDLLAVVVEPATSAEVAPIIVEAYALTPREQDIISALARGLGTAEMAQQLFLSAHTVRDHVKSVFAKLGVSTRGELVAKLFAEHYEPALEQRVTRMPLEA</sequence>
<reference evidence="6" key="1">
    <citation type="journal article" date="2019" name="Int. J. Syst. Evol. Microbiol.">
        <title>The Global Catalogue of Microorganisms (GCM) 10K type strain sequencing project: providing services to taxonomists for standard genome sequencing and annotation.</title>
        <authorList>
            <consortium name="The Broad Institute Genomics Platform"/>
            <consortium name="The Broad Institute Genome Sequencing Center for Infectious Disease"/>
            <person name="Wu L."/>
            <person name="Ma J."/>
        </authorList>
    </citation>
    <scope>NUCLEOTIDE SEQUENCE [LARGE SCALE GENOMIC DNA]</scope>
    <source>
        <strain evidence="6">JCM 3338</strain>
    </source>
</reference>
<evidence type="ECO:0000313" key="6">
    <source>
        <dbReference type="Proteomes" id="UP001597402"/>
    </source>
</evidence>
<dbReference type="CDD" id="cd00130">
    <property type="entry name" value="PAS"/>
    <property type="match status" value="1"/>
</dbReference>
<keyword evidence="1" id="KW-0805">Transcription regulation</keyword>
<evidence type="ECO:0000313" key="5">
    <source>
        <dbReference type="EMBL" id="MFD2090676.1"/>
    </source>
</evidence>
<dbReference type="InterPro" id="IPR036388">
    <property type="entry name" value="WH-like_DNA-bd_sf"/>
</dbReference>
<keyword evidence="2" id="KW-0238">DNA-binding</keyword>
<dbReference type="InterPro" id="IPR000792">
    <property type="entry name" value="Tscrpt_reg_LuxR_C"/>
</dbReference>
<dbReference type="RefSeq" id="WP_376871913.1">
    <property type="nucleotide sequence ID" value="NZ_JBHUHP010000002.1"/>
</dbReference>
<evidence type="ECO:0000256" key="1">
    <source>
        <dbReference type="ARBA" id="ARBA00023015"/>
    </source>
</evidence>
<dbReference type="PROSITE" id="PS50043">
    <property type="entry name" value="HTH_LUXR_2"/>
    <property type="match status" value="1"/>
</dbReference>
<protein>
    <submittedName>
        <fullName evidence="5">Response regulator transcription factor</fullName>
    </submittedName>
</protein>
<dbReference type="Proteomes" id="UP001597402">
    <property type="component" value="Unassembled WGS sequence"/>
</dbReference>
<name>A0ABW4X5J3_9ACTN</name>
<dbReference type="PANTHER" id="PTHR44688:SF16">
    <property type="entry name" value="DNA-BINDING TRANSCRIPTIONAL ACTIVATOR DEVR_DOSR"/>
    <property type="match status" value="1"/>
</dbReference>
<feature type="domain" description="HTH luxR-type" evidence="4">
    <location>
        <begin position="289"/>
        <end position="354"/>
    </location>
</feature>
<dbReference type="Gene3D" id="1.10.10.10">
    <property type="entry name" value="Winged helix-like DNA-binding domain superfamily/Winged helix DNA-binding domain"/>
    <property type="match status" value="1"/>
</dbReference>
<dbReference type="CDD" id="cd06170">
    <property type="entry name" value="LuxR_C_like"/>
    <property type="match status" value="1"/>
</dbReference>
<dbReference type="InterPro" id="IPR000014">
    <property type="entry name" value="PAS"/>
</dbReference>